<sequence length="83" mass="9735">QGLRVEEIKEIVKVLEEAKEVYWDSANNSLLYFFEDKKDSSKVNKIIIRPDYNLKKFGKTNAIITLGKVDKDRKGLKHLKKIR</sequence>
<keyword evidence="3" id="KW-1185">Reference proteome</keyword>
<dbReference type="PROSITE" id="PS50937">
    <property type="entry name" value="HTH_MERR_2"/>
    <property type="match status" value="1"/>
</dbReference>
<feature type="non-terminal residue" evidence="2">
    <location>
        <position position="1"/>
    </location>
</feature>
<feature type="domain" description="HTH merR-type" evidence="1">
    <location>
        <begin position="1"/>
        <end position="14"/>
    </location>
</feature>
<gene>
    <name evidence="2" type="ORF">B6S12_10805</name>
</gene>
<dbReference type="GO" id="GO:0006355">
    <property type="term" value="P:regulation of DNA-templated transcription"/>
    <property type="evidence" value="ECO:0007669"/>
    <property type="project" value="InterPro"/>
</dbReference>
<dbReference type="GO" id="GO:0003677">
    <property type="term" value="F:DNA binding"/>
    <property type="evidence" value="ECO:0007669"/>
    <property type="project" value="InterPro"/>
</dbReference>
<name>A0A2W6PKB4_9HELI</name>
<dbReference type="AlphaFoldDB" id="A0A2W6PKB4"/>
<evidence type="ECO:0000259" key="1">
    <source>
        <dbReference type="PROSITE" id="PS50937"/>
    </source>
</evidence>
<dbReference type="InterPro" id="IPR000551">
    <property type="entry name" value="MerR-type_HTH_dom"/>
</dbReference>
<protein>
    <recommendedName>
        <fullName evidence="1">HTH merR-type domain-containing protein</fullName>
    </recommendedName>
</protein>
<reference evidence="2 3" key="1">
    <citation type="submission" date="2017-03" db="EMBL/GenBank/DDBJ databases">
        <title>Genomic and clinical evidence uncovers the enterohepatic species Helicobacter valdiviensis as a potential human intestinal pathogen.</title>
        <authorList>
            <person name="Fresia P."/>
            <person name="Jara R."/>
            <person name="Sierra R."/>
            <person name="Ferres I."/>
            <person name="Greif G."/>
            <person name="Iraola G."/>
            <person name="Collado L."/>
        </authorList>
    </citation>
    <scope>NUCLEOTIDE SEQUENCE [LARGE SCALE GENOMIC DNA]</scope>
    <source>
        <strain evidence="2 3">WBE14</strain>
    </source>
</reference>
<dbReference type="EMBL" id="NBIU01000126">
    <property type="protein sequence ID" value="PZT47113.1"/>
    <property type="molecule type" value="Genomic_DNA"/>
</dbReference>
<dbReference type="Proteomes" id="UP000249746">
    <property type="component" value="Unassembled WGS sequence"/>
</dbReference>
<evidence type="ECO:0000313" key="3">
    <source>
        <dbReference type="Proteomes" id="UP000249746"/>
    </source>
</evidence>
<accession>A0A2W6PKB4</accession>
<evidence type="ECO:0000313" key="2">
    <source>
        <dbReference type="EMBL" id="PZT47113.1"/>
    </source>
</evidence>
<organism evidence="2 3">
    <name type="scientific">Helicobacter valdiviensis</name>
    <dbReference type="NCBI Taxonomy" id="1458358"/>
    <lineage>
        <taxon>Bacteria</taxon>
        <taxon>Pseudomonadati</taxon>
        <taxon>Campylobacterota</taxon>
        <taxon>Epsilonproteobacteria</taxon>
        <taxon>Campylobacterales</taxon>
        <taxon>Helicobacteraceae</taxon>
        <taxon>Helicobacter</taxon>
    </lineage>
</organism>
<proteinExistence type="predicted"/>
<comment type="caution">
    <text evidence="2">The sequence shown here is derived from an EMBL/GenBank/DDBJ whole genome shotgun (WGS) entry which is preliminary data.</text>
</comment>